<dbReference type="OrthoDB" id="9802264at2"/>
<proteinExistence type="predicted"/>
<dbReference type="InterPro" id="IPR027417">
    <property type="entry name" value="P-loop_NTPase"/>
</dbReference>
<protein>
    <submittedName>
        <fullName evidence="5">ABC transporter ATP-binding protein</fullName>
    </submittedName>
</protein>
<sequence>MDALKLDHITKTYGARVVLRDLSLALSLRECTVILGKSGCGKTTLLRILAGLETPDAGTVEKPAGLKLGMMFQEARLFPWLTCRENIALGLPKGADPGETDHWLDLVQLTDAAGQYPAQLSGGMQQRASLARTLAMHSSLILMDEPFAALDYFTRGQLQQELRSMVEKLSMGVVLVTHNVDEALTLGDRLLILKEGRIAQEQYLPPGQRDLLSPGLIEAKKKLLEGLLQPGSGPLNGQRLKEGTCSSRFL</sequence>
<dbReference type="GO" id="GO:0016887">
    <property type="term" value="F:ATP hydrolysis activity"/>
    <property type="evidence" value="ECO:0007669"/>
    <property type="project" value="InterPro"/>
</dbReference>
<dbReference type="InterPro" id="IPR003593">
    <property type="entry name" value="AAA+_ATPase"/>
</dbReference>
<keyword evidence="2" id="KW-0547">Nucleotide-binding</keyword>
<dbReference type="PANTHER" id="PTHR42788:SF13">
    <property type="entry name" value="ALIPHATIC SULFONATES IMPORT ATP-BINDING PROTEIN SSUB"/>
    <property type="match status" value="1"/>
</dbReference>
<dbReference type="InterPro" id="IPR003439">
    <property type="entry name" value="ABC_transporter-like_ATP-bd"/>
</dbReference>
<feature type="domain" description="ABC transporter" evidence="4">
    <location>
        <begin position="4"/>
        <end position="220"/>
    </location>
</feature>
<dbReference type="RefSeq" id="WP_022487783.1">
    <property type="nucleotide sequence ID" value="NZ_VULN01000008.1"/>
</dbReference>
<dbReference type="Pfam" id="PF00005">
    <property type="entry name" value="ABC_tran"/>
    <property type="match status" value="1"/>
</dbReference>
<keyword evidence="3 5" id="KW-0067">ATP-binding</keyword>
<dbReference type="InterPro" id="IPR050166">
    <property type="entry name" value="ABC_transporter_ATP-bind"/>
</dbReference>
<dbReference type="AlphaFoldDB" id="A0A6N7VYY5"/>
<name>A0A6N7VYY5_ACIFE</name>
<gene>
    <name evidence="5" type="ORF">FX155_06670</name>
</gene>
<dbReference type="SMART" id="SM00382">
    <property type="entry name" value="AAA"/>
    <property type="match status" value="1"/>
</dbReference>
<evidence type="ECO:0000256" key="2">
    <source>
        <dbReference type="ARBA" id="ARBA00022741"/>
    </source>
</evidence>
<dbReference type="InterPro" id="IPR017871">
    <property type="entry name" value="ABC_transporter-like_CS"/>
</dbReference>
<comment type="caution">
    <text evidence="5">The sequence shown here is derived from an EMBL/GenBank/DDBJ whole genome shotgun (WGS) entry which is preliminary data.</text>
</comment>
<dbReference type="PROSITE" id="PS50893">
    <property type="entry name" value="ABC_TRANSPORTER_2"/>
    <property type="match status" value="1"/>
</dbReference>
<accession>A0A6N7VYY5</accession>
<dbReference type="EMBL" id="VULN01000008">
    <property type="protein sequence ID" value="MSS82275.1"/>
    <property type="molecule type" value="Genomic_DNA"/>
</dbReference>
<dbReference type="Proteomes" id="UP000441455">
    <property type="component" value="Unassembled WGS sequence"/>
</dbReference>
<dbReference type="PANTHER" id="PTHR42788">
    <property type="entry name" value="TAURINE IMPORT ATP-BINDING PROTEIN-RELATED"/>
    <property type="match status" value="1"/>
</dbReference>
<dbReference type="PROSITE" id="PS00211">
    <property type="entry name" value="ABC_TRANSPORTER_1"/>
    <property type="match status" value="1"/>
</dbReference>
<keyword evidence="1" id="KW-0813">Transport</keyword>
<evidence type="ECO:0000313" key="6">
    <source>
        <dbReference type="Proteomes" id="UP000441455"/>
    </source>
</evidence>
<reference evidence="5 6" key="1">
    <citation type="submission" date="2019-08" db="EMBL/GenBank/DDBJ databases">
        <title>In-depth cultivation of the pig gut microbiome towards novel bacterial diversity and tailored functional studies.</title>
        <authorList>
            <person name="Wylensek D."/>
            <person name="Hitch T.C.A."/>
            <person name="Clavel T."/>
        </authorList>
    </citation>
    <scope>NUCLEOTIDE SEQUENCE [LARGE SCALE GENOMIC DNA]</scope>
    <source>
        <strain evidence="5 6">WCA-389-WT-5B</strain>
    </source>
</reference>
<evidence type="ECO:0000259" key="4">
    <source>
        <dbReference type="PROSITE" id="PS50893"/>
    </source>
</evidence>
<evidence type="ECO:0000256" key="1">
    <source>
        <dbReference type="ARBA" id="ARBA00022448"/>
    </source>
</evidence>
<dbReference type="SUPFAM" id="SSF52540">
    <property type="entry name" value="P-loop containing nucleoside triphosphate hydrolases"/>
    <property type="match status" value="1"/>
</dbReference>
<dbReference type="Gene3D" id="3.40.50.300">
    <property type="entry name" value="P-loop containing nucleotide triphosphate hydrolases"/>
    <property type="match status" value="1"/>
</dbReference>
<organism evidence="5 6">
    <name type="scientific">Acidaminococcus fermentans</name>
    <dbReference type="NCBI Taxonomy" id="905"/>
    <lineage>
        <taxon>Bacteria</taxon>
        <taxon>Bacillati</taxon>
        <taxon>Bacillota</taxon>
        <taxon>Negativicutes</taxon>
        <taxon>Acidaminococcales</taxon>
        <taxon>Acidaminococcaceae</taxon>
        <taxon>Acidaminococcus</taxon>
    </lineage>
</organism>
<evidence type="ECO:0000313" key="5">
    <source>
        <dbReference type="EMBL" id="MSS82275.1"/>
    </source>
</evidence>
<dbReference type="GO" id="GO:0005524">
    <property type="term" value="F:ATP binding"/>
    <property type="evidence" value="ECO:0007669"/>
    <property type="project" value="UniProtKB-KW"/>
</dbReference>
<evidence type="ECO:0000256" key="3">
    <source>
        <dbReference type="ARBA" id="ARBA00022840"/>
    </source>
</evidence>